<keyword evidence="3" id="KW-1185">Reference proteome</keyword>
<organism evidence="2 3">
    <name type="scientific">Aciditerrimonas ferrireducens</name>
    <dbReference type="NCBI Taxonomy" id="667306"/>
    <lineage>
        <taxon>Bacteria</taxon>
        <taxon>Bacillati</taxon>
        <taxon>Actinomycetota</taxon>
        <taxon>Acidimicrobiia</taxon>
        <taxon>Acidimicrobiales</taxon>
        <taxon>Acidimicrobiaceae</taxon>
        <taxon>Aciditerrimonas</taxon>
    </lineage>
</organism>
<feature type="compositionally biased region" description="Basic residues" evidence="1">
    <location>
        <begin position="28"/>
        <end position="43"/>
    </location>
</feature>
<gene>
    <name evidence="2" type="ORF">ACFFRE_05340</name>
</gene>
<dbReference type="Proteomes" id="UP001589788">
    <property type="component" value="Unassembled WGS sequence"/>
</dbReference>
<evidence type="ECO:0000256" key="1">
    <source>
        <dbReference type="SAM" id="MobiDB-lite"/>
    </source>
</evidence>
<name>A0ABV6C1K9_9ACTN</name>
<sequence length="276" mass="29239">MTSGPLDEVAPAIPDGGETAVVEPATRPGRRARGRHARGRRARGQQPVATFRPGRLARLAAGARRFVVLSAPSPEGDVVVVDLATSVLARLEGLPGIVGAAQLPGGALGPFAVLDVPSAALGPPNDPARPESHRVTAPASVAGILGRRRARRLLRTLLAPPEPQLLGFAGPSWPYWELRGDRPSVAVVAPTRGPVVYRRAEDDAVWIRFGWHRTDNWLPMTDPVVTDAVMASGRTRLGGRALAAALGFRPSYLVVVVGRPQEGYCPKLVVAILPRP</sequence>
<reference evidence="2 3" key="1">
    <citation type="submission" date="2024-09" db="EMBL/GenBank/DDBJ databases">
        <authorList>
            <person name="Sun Q."/>
            <person name="Mori K."/>
        </authorList>
    </citation>
    <scope>NUCLEOTIDE SEQUENCE [LARGE SCALE GENOMIC DNA]</scope>
    <source>
        <strain evidence="2 3">JCM 15389</strain>
    </source>
</reference>
<dbReference type="RefSeq" id="WP_377788852.1">
    <property type="nucleotide sequence ID" value="NZ_JBHLYQ010000037.1"/>
</dbReference>
<accession>A0ABV6C1K9</accession>
<comment type="caution">
    <text evidence="2">The sequence shown here is derived from an EMBL/GenBank/DDBJ whole genome shotgun (WGS) entry which is preliminary data.</text>
</comment>
<feature type="region of interest" description="Disordered" evidence="1">
    <location>
        <begin position="1"/>
        <end position="49"/>
    </location>
</feature>
<evidence type="ECO:0000313" key="2">
    <source>
        <dbReference type="EMBL" id="MFC0081570.1"/>
    </source>
</evidence>
<protein>
    <submittedName>
        <fullName evidence="2">Uncharacterized protein</fullName>
    </submittedName>
</protein>
<proteinExistence type="predicted"/>
<evidence type="ECO:0000313" key="3">
    <source>
        <dbReference type="Proteomes" id="UP001589788"/>
    </source>
</evidence>
<dbReference type="EMBL" id="JBHLYQ010000037">
    <property type="protein sequence ID" value="MFC0081570.1"/>
    <property type="molecule type" value="Genomic_DNA"/>
</dbReference>